<sequence length="76" mass="7995">MGRKRAGLVLAMVAMMLIMLSVSGIEDELIQLPSELEQNEGAGGRCPSGSCSSHADCGSCRCKVVSTTPFLYAKCV</sequence>
<protein>
    <submittedName>
        <fullName evidence="2">Uncharacterized protein</fullName>
    </submittedName>
</protein>
<keyword evidence="1" id="KW-0732">Signal</keyword>
<keyword evidence="3" id="KW-1185">Reference proteome</keyword>
<feature type="non-terminal residue" evidence="2">
    <location>
        <position position="1"/>
    </location>
</feature>
<gene>
    <name evidence="2" type="ORF">SDJN03_24906</name>
</gene>
<evidence type="ECO:0000256" key="1">
    <source>
        <dbReference type="SAM" id="SignalP"/>
    </source>
</evidence>
<organism evidence="2 3">
    <name type="scientific">Cucurbita argyrosperma subsp. sororia</name>
    <dbReference type="NCBI Taxonomy" id="37648"/>
    <lineage>
        <taxon>Eukaryota</taxon>
        <taxon>Viridiplantae</taxon>
        <taxon>Streptophyta</taxon>
        <taxon>Embryophyta</taxon>
        <taxon>Tracheophyta</taxon>
        <taxon>Spermatophyta</taxon>
        <taxon>Magnoliopsida</taxon>
        <taxon>eudicotyledons</taxon>
        <taxon>Gunneridae</taxon>
        <taxon>Pentapetalae</taxon>
        <taxon>rosids</taxon>
        <taxon>fabids</taxon>
        <taxon>Cucurbitales</taxon>
        <taxon>Cucurbitaceae</taxon>
        <taxon>Cucurbiteae</taxon>
        <taxon>Cucurbita</taxon>
    </lineage>
</organism>
<evidence type="ECO:0000313" key="2">
    <source>
        <dbReference type="EMBL" id="KAG6577332.1"/>
    </source>
</evidence>
<feature type="signal peptide" evidence="1">
    <location>
        <begin position="1"/>
        <end position="24"/>
    </location>
</feature>
<accession>A0AAV6MAB4</accession>
<feature type="chain" id="PRO_5043372323" evidence="1">
    <location>
        <begin position="25"/>
        <end position="76"/>
    </location>
</feature>
<name>A0AAV6MAB4_9ROSI</name>
<reference evidence="2 3" key="1">
    <citation type="journal article" date="2021" name="Hortic Res">
        <title>The domestication of Cucurbita argyrosperma as revealed by the genome of its wild relative.</title>
        <authorList>
            <person name="Barrera-Redondo J."/>
            <person name="Sanchez-de la Vega G."/>
            <person name="Aguirre-Liguori J.A."/>
            <person name="Castellanos-Morales G."/>
            <person name="Gutierrez-Guerrero Y.T."/>
            <person name="Aguirre-Dugua X."/>
            <person name="Aguirre-Planter E."/>
            <person name="Tenaillon M.I."/>
            <person name="Lira-Saade R."/>
            <person name="Eguiarte L.E."/>
        </authorList>
    </citation>
    <scope>NUCLEOTIDE SEQUENCE [LARGE SCALE GENOMIC DNA]</scope>
    <source>
        <strain evidence="2">JBR-2021</strain>
    </source>
</reference>
<comment type="caution">
    <text evidence="2">The sequence shown here is derived from an EMBL/GenBank/DDBJ whole genome shotgun (WGS) entry which is preliminary data.</text>
</comment>
<dbReference type="AlphaFoldDB" id="A0AAV6MAB4"/>
<proteinExistence type="predicted"/>
<dbReference type="Proteomes" id="UP000685013">
    <property type="component" value="Chromosome 16"/>
</dbReference>
<dbReference type="EMBL" id="JAGKQH010000016">
    <property type="protein sequence ID" value="KAG6577332.1"/>
    <property type="molecule type" value="Genomic_DNA"/>
</dbReference>
<evidence type="ECO:0000313" key="3">
    <source>
        <dbReference type="Proteomes" id="UP000685013"/>
    </source>
</evidence>